<gene>
    <name evidence="10" type="ORF">LVIROSA_LOCUS14241</name>
</gene>
<evidence type="ECO:0000256" key="4">
    <source>
        <dbReference type="ARBA" id="ARBA00022490"/>
    </source>
</evidence>
<dbReference type="GO" id="GO:0003729">
    <property type="term" value="F:mRNA binding"/>
    <property type="evidence" value="ECO:0007669"/>
    <property type="project" value="UniProtKB-ARBA"/>
</dbReference>
<evidence type="ECO:0000259" key="9">
    <source>
        <dbReference type="PROSITE" id="PS50053"/>
    </source>
</evidence>
<dbReference type="PRINTS" id="PR00348">
    <property type="entry name" value="UBIQUITIN"/>
</dbReference>
<dbReference type="Proteomes" id="UP001157418">
    <property type="component" value="Unassembled WGS sequence"/>
</dbReference>
<protein>
    <recommendedName>
        <fullName evidence="9">Ubiquitin-like domain-containing protein</fullName>
    </recommendedName>
</protein>
<evidence type="ECO:0000256" key="1">
    <source>
        <dbReference type="ARBA" id="ARBA00004123"/>
    </source>
</evidence>
<sequence length="249" mass="28280">MQIFVKTLTGKTITLEVEISDTIENVKAKIQDKEGIPPDQQRLIFSGKQLEDGRALADYNIQKESTLHLVLRLRGGTQISVKTLTGKTITLEIESSDGIDNVQAKIEDTESTLKIGLRLRERIQISARVQDKNIPLNQQILTFNGKQLEDGRTLADYNIQQESTLDLDVMLEGNMQIFVKTMTGKTRTLNVKRNDTIGNVKAKIQDKRGIPHHQQRLIFDGMQLEDWQTLADYNIQKESTLHLVLLFRG</sequence>
<dbReference type="FunFam" id="3.10.20.90:FF:000469">
    <property type="entry name" value="Polyubiquitin-C"/>
    <property type="match status" value="1"/>
</dbReference>
<keyword evidence="4" id="KW-0963">Cytoplasm</keyword>
<name>A0AAU9MKV1_9ASTR</name>
<feature type="domain" description="Ubiquitin-like" evidence="9">
    <location>
        <begin position="1"/>
        <end position="76"/>
    </location>
</feature>
<dbReference type="Pfam" id="PF00240">
    <property type="entry name" value="ubiquitin"/>
    <property type="match status" value="4"/>
</dbReference>
<dbReference type="PANTHER" id="PTHR10666">
    <property type="entry name" value="UBIQUITIN"/>
    <property type="match status" value="1"/>
</dbReference>
<dbReference type="InterPro" id="IPR019956">
    <property type="entry name" value="Ubiquitin_dom"/>
</dbReference>
<comment type="similarity">
    <text evidence="3">Belongs to the ubiquitin family.</text>
</comment>
<dbReference type="SMART" id="SM00213">
    <property type="entry name" value="UBQ"/>
    <property type="match status" value="3"/>
</dbReference>
<evidence type="ECO:0000256" key="5">
    <source>
        <dbReference type="ARBA" id="ARBA00022499"/>
    </source>
</evidence>
<dbReference type="PROSITE" id="PS00299">
    <property type="entry name" value="UBIQUITIN_1"/>
    <property type="match status" value="2"/>
</dbReference>
<dbReference type="InterPro" id="IPR029071">
    <property type="entry name" value="Ubiquitin-like_domsf"/>
</dbReference>
<comment type="caution">
    <text evidence="10">The sequence shown here is derived from an EMBL/GenBank/DDBJ whole genome shotgun (WGS) entry which is preliminary data.</text>
</comment>
<dbReference type="FunFam" id="3.10.20.90:FF:000160">
    <property type="entry name" value="Polyubiquitin-C"/>
    <property type="match status" value="1"/>
</dbReference>
<dbReference type="InterPro" id="IPR000626">
    <property type="entry name" value="Ubiquitin-like_dom"/>
</dbReference>
<keyword evidence="8" id="KW-0539">Nucleus</keyword>
<evidence type="ECO:0000256" key="2">
    <source>
        <dbReference type="ARBA" id="ARBA00004496"/>
    </source>
</evidence>
<dbReference type="AlphaFoldDB" id="A0AAU9MKV1"/>
<evidence type="ECO:0000256" key="3">
    <source>
        <dbReference type="ARBA" id="ARBA00008430"/>
    </source>
</evidence>
<evidence type="ECO:0000313" key="11">
    <source>
        <dbReference type="Proteomes" id="UP001157418"/>
    </source>
</evidence>
<dbReference type="Gene3D" id="3.10.20.90">
    <property type="entry name" value="Phosphatidylinositol 3-kinase Catalytic Subunit, Chain A, domain 1"/>
    <property type="match status" value="3"/>
</dbReference>
<dbReference type="FunFam" id="3.10.20.90:FF:000014">
    <property type="entry name" value="Ubiquitin-60S ribosomal L40 fusion"/>
    <property type="match status" value="1"/>
</dbReference>
<accession>A0AAU9MKV1</accession>
<evidence type="ECO:0000256" key="6">
    <source>
        <dbReference type="ARBA" id="ARBA00022737"/>
    </source>
</evidence>
<organism evidence="10 11">
    <name type="scientific">Lactuca virosa</name>
    <dbReference type="NCBI Taxonomy" id="75947"/>
    <lineage>
        <taxon>Eukaryota</taxon>
        <taxon>Viridiplantae</taxon>
        <taxon>Streptophyta</taxon>
        <taxon>Embryophyta</taxon>
        <taxon>Tracheophyta</taxon>
        <taxon>Spermatophyta</taxon>
        <taxon>Magnoliopsida</taxon>
        <taxon>eudicotyledons</taxon>
        <taxon>Gunneridae</taxon>
        <taxon>Pentapetalae</taxon>
        <taxon>asterids</taxon>
        <taxon>campanulids</taxon>
        <taxon>Asterales</taxon>
        <taxon>Asteraceae</taxon>
        <taxon>Cichorioideae</taxon>
        <taxon>Cichorieae</taxon>
        <taxon>Lactucinae</taxon>
        <taxon>Lactuca</taxon>
    </lineage>
</organism>
<evidence type="ECO:0000256" key="8">
    <source>
        <dbReference type="ARBA" id="ARBA00023242"/>
    </source>
</evidence>
<dbReference type="InterPro" id="IPR050158">
    <property type="entry name" value="Ubiquitin_ubiquitin-like"/>
</dbReference>
<evidence type="ECO:0000256" key="7">
    <source>
        <dbReference type="ARBA" id="ARBA00022843"/>
    </source>
</evidence>
<dbReference type="PROSITE" id="PS50053">
    <property type="entry name" value="UBIQUITIN_2"/>
    <property type="match status" value="3"/>
</dbReference>
<dbReference type="EMBL" id="CAKMRJ010002223">
    <property type="protein sequence ID" value="CAH1427212.1"/>
    <property type="molecule type" value="Genomic_DNA"/>
</dbReference>
<dbReference type="InterPro" id="IPR019954">
    <property type="entry name" value="Ubiquitin_CS"/>
</dbReference>
<keyword evidence="6" id="KW-0677">Repeat</keyword>
<comment type="subcellular location">
    <subcellularLocation>
        <location evidence="2">Cytoplasm</location>
    </subcellularLocation>
    <subcellularLocation>
        <location evidence="1">Nucleus</location>
    </subcellularLocation>
</comment>
<feature type="domain" description="Ubiquitin-like" evidence="9">
    <location>
        <begin position="77"/>
        <end position="174"/>
    </location>
</feature>
<proteinExistence type="inferred from homology"/>
<dbReference type="GO" id="GO:0005634">
    <property type="term" value="C:nucleus"/>
    <property type="evidence" value="ECO:0007669"/>
    <property type="project" value="UniProtKB-SubCell"/>
</dbReference>
<reference evidence="10 11" key="1">
    <citation type="submission" date="2022-01" db="EMBL/GenBank/DDBJ databases">
        <authorList>
            <person name="Xiong W."/>
            <person name="Schranz E."/>
        </authorList>
    </citation>
    <scope>NUCLEOTIDE SEQUENCE [LARGE SCALE GENOMIC DNA]</scope>
</reference>
<dbReference type="CDD" id="cd01803">
    <property type="entry name" value="Ubl_ubiquitin"/>
    <property type="match status" value="1"/>
</dbReference>
<dbReference type="SUPFAM" id="SSF54236">
    <property type="entry name" value="Ubiquitin-like"/>
    <property type="match status" value="3"/>
</dbReference>
<feature type="domain" description="Ubiquitin-like" evidence="9">
    <location>
        <begin position="175"/>
        <end position="249"/>
    </location>
</feature>
<keyword evidence="11" id="KW-1185">Reference proteome</keyword>
<dbReference type="GO" id="GO:0005737">
    <property type="term" value="C:cytoplasm"/>
    <property type="evidence" value="ECO:0007669"/>
    <property type="project" value="UniProtKB-SubCell"/>
</dbReference>
<evidence type="ECO:0000313" key="10">
    <source>
        <dbReference type="EMBL" id="CAH1427212.1"/>
    </source>
</evidence>
<keyword evidence="5" id="KW-1017">Isopeptide bond</keyword>
<keyword evidence="7" id="KW-0832">Ubl conjugation</keyword>